<evidence type="ECO:0000256" key="1">
    <source>
        <dbReference type="SAM" id="Coils"/>
    </source>
</evidence>
<organism evidence="2 3">
    <name type="scientific">Phycisphaera mikurensis (strain NBRC 102666 / KCTC 22515 / FYK2301M01)</name>
    <dbReference type="NCBI Taxonomy" id="1142394"/>
    <lineage>
        <taxon>Bacteria</taxon>
        <taxon>Pseudomonadati</taxon>
        <taxon>Planctomycetota</taxon>
        <taxon>Phycisphaerae</taxon>
        <taxon>Phycisphaerales</taxon>
        <taxon>Phycisphaeraceae</taxon>
        <taxon>Phycisphaera</taxon>
    </lineage>
</organism>
<sequence length="310" mass="32485">MKWILRLAVVLVILAVAVLGAGYFFLNQIVQRVVVDAGTEATGTRTTLAGVGLSPFSGEASLTGFGVANPEGFGGGDVMSFTNADVQVDPASLLTDVIQVPRFHVDGTTIHIAYADGRANFLELYKHVLGDATGVPEEPAPDEPADGAAATKVVIGDLRVTNTRLLGSVQLPGSETPLEVDLVLPPVEMENIGSDGSGVTAKEAMRLVMEAVLANARDEAIKLPDLEGVARAYLDGVLEEKLGADLKGLEAQAKGKKAELEAAVEDNRAKLDAVVDENKARLEEGKQQLEGLKEGFGGLFGGKKDEPTAE</sequence>
<name>I0IIB1_PHYMF</name>
<keyword evidence="3" id="KW-1185">Reference proteome</keyword>
<evidence type="ECO:0008006" key="4">
    <source>
        <dbReference type="Google" id="ProtNLM"/>
    </source>
</evidence>
<evidence type="ECO:0000313" key="3">
    <source>
        <dbReference type="Proteomes" id="UP000007881"/>
    </source>
</evidence>
<proteinExistence type="predicted"/>
<gene>
    <name evidence="2" type="ordered locus">PSMK_28400</name>
</gene>
<dbReference type="HOGENOM" id="CLU_896745_0_0_0"/>
<dbReference type="eggNOG" id="COG2982">
    <property type="taxonomic scope" value="Bacteria"/>
</dbReference>
<dbReference type="InterPro" id="IPR008023">
    <property type="entry name" value="DUF748"/>
</dbReference>
<keyword evidence="1" id="KW-0175">Coiled coil</keyword>
<dbReference type="KEGG" id="phm:PSMK_28400"/>
<dbReference type="RefSeq" id="WP_014438209.1">
    <property type="nucleotide sequence ID" value="NC_017080.1"/>
</dbReference>
<evidence type="ECO:0000313" key="2">
    <source>
        <dbReference type="EMBL" id="BAM04999.1"/>
    </source>
</evidence>
<dbReference type="EMBL" id="AP012338">
    <property type="protein sequence ID" value="BAM04999.1"/>
    <property type="molecule type" value="Genomic_DNA"/>
</dbReference>
<accession>I0IIB1</accession>
<dbReference type="Pfam" id="PF05359">
    <property type="entry name" value="DUF748"/>
    <property type="match status" value="1"/>
</dbReference>
<dbReference type="Proteomes" id="UP000007881">
    <property type="component" value="Chromosome"/>
</dbReference>
<dbReference type="STRING" id="1142394.PSMK_28400"/>
<protein>
    <recommendedName>
        <fullName evidence="4">AsmA domain-containing protein</fullName>
    </recommendedName>
</protein>
<dbReference type="OrthoDB" id="5401764at2"/>
<dbReference type="AlphaFoldDB" id="I0IIB1"/>
<reference evidence="2 3" key="1">
    <citation type="submission" date="2012-02" db="EMBL/GenBank/DDBJ databases">
        <title>Complete genome sequence of Phycisphaera mikurensis NBRC 102666.</title>
        <authorList>
            <person name="Ankai A."/>
            <person name="Hosoyama A."/>
            <person name="Terui Y."/>
            <person name="Sekine M."/>
            <person name="Fukai R."/>
            <person name="Kato Y."/>
            <person name="Nakamura S."/>
            <person name="Yamada-Narita S."/>
            <person name="Kawakoshi A."/>
            <person name="Fukunaga Y."/>
            <person name="Yamazaki S."/>
            <person name="Fujita N."/>
        </authorList>
    </citation>
    <scope>NUCLEOTIDE SEQUENCE [LARGE SCALE GENOMIC DNA]</scope>
    <source>
        <strain evidence="3">NBRC 102666 / KCTC 22515 / FYK2301M01</strain>
    </source>
</reference>
<feature type="coiled-coil region" evidence="1">
    <location>
        <begin position="246"/>
        <end position="295"/>
    </location>
</feature>